<gene>
    <name evidence="2" type="ORF">DFP72DRAFT_844846</name>
</gene>
<accession>A0A8H6I3W6</accession>
<dbReference type="Proteomes" id="UP000521943">
    <property type="component" value="Unassembled WGS sequence"/>
</dbReference>
<reference evidence="2 3" key="1">
    <citation type="submission" date="2020-07" db="EMBL/GenBank/DDBJ databases">
        <title>Comparative genomics of pyrophilous fungi reveals a link between fire events and developmental genes.</title>
        <authorList>
            <consortium name="DOE Joint Genome Institute"/>
            <person name="Steindorff A.S."/>
            <person name="Carver A."/>
            <person name="Calhoun S."/>
            <person name="Stillman K."/>
            <person name="Liu H."/>
            <person name="Lipzen A."/>
            <person name="Pangilinan J."/>
            <person name="Labutti K."/>
            <person name="Bruns T.D."/>
            <person name="Grigoriev I.V."/>
        </authorList>
    </citation>
    <scope>NUCLEOTIDE SEQUENCE [LARGE SCALE GENOMIC DNA]</scope>
    <source>
        <strain evidence="2 3">CBS 144469</strain>
    </source>
</reference>
<feature type="region of interest" description="Disordered" evidence="1">
    <location>
        <begin position="438"/>
        <end position="469"/>
    </location>
</feature>
<evidence type="ECO:0000313" key="3">
    <source>
        <dbReference type="Proteomes" id="UP000521943"/>
    </source>
</evidence>
<evidence type="ECO:0000256" key="1">
    <source>
        <dbReference type="SAM" id="MobiDB-lite"/>
    </source>
</evidence>
<comment type="caution">
    <text evidence="2">The sequence shown here is derived from an EMBL/GenBank/DDBJ whole genome shotgun (WGS) entry which is preliminary data.</text>
</comment>
<feature type="compositionally biased region" description="Basic and acidic residues" evidence="1">
    <location>
        <begin position="452"/>
        <end position="469"/>
    </location>
</feature>
<evidence type="ECO:0000313" key="2">
    <source>
        <dbReference type="EMBL" id="KAF6758443.1"/>
    </source>
</evidence>
<dbReference type="EMBL" id="JACGCI010000018">
    <property type="protein sequence ID" value="KAF6758443.1"/>
    <property type="molecule type" value="Genomic_DNA"/>
</dbReference>
<keyword evidence="3" id="KW-1185">Reference proteome</keyword>
<name>A0A8H6I3W6_9AGAR</name>
<sequence>MLVLDELELNEDHFQSLLGPPPYPNHLTTSEYFEDVWGPVSAALHGRLTGEYVGDISRRIGSLVRQSDLEVRVELWKEYKGCMERRKALLLHLSSLSYELPAIAGKPRPPASPTPTTFDTQIARNSQLVSTATVQPRLGTHRSLLGNIPIQRISMVTIQHTAGWGPSLEPIGEKIFQPFVLLTAPGCFFEVFGVVDQDQSLKGVTATSQRGGSDTLSLRSDLRHHGKRRGWVMAIGAETGIERQQRDLALSAAVNEVDGSNAWRMRAWKQPELSETSWKPLIGGETARVSQEMIKIGDVYDQGMGRAAQRRSALDDVENATTKDTAAGDVRDVTKKNVVKRGWEKESAPGEIAFKVEGCEEDGAKLTAEVVDVVLVKGRMAEVGTPTVLLMGVELDERVPERATLTSSENDLVELDREDEEVTPLRCRHSVSESRHVGNVDLMGRDQWQSGTRDDEQGPNQKRETLVTEAESDKDYDVLRCAVLLWGI</sequence>
<dbReference type="AlphaFoldDB" id="A0A8H6I3W6"/>
<protein>
    <submittedName>
        <fullName evidence="2">Uncharacterized protein</fullName>
    </submittedName>
</protein>
<proteinExistence type="predicted"/>
<organism evidence="2 3">
    <name type="scientific">Ephemerocybe angulata</name>
    <dbReference type="NCBI Taxonomy" id="980116"/>
    <lineage>
        <taxon>Eukaryota</taxon>
        <taxon>Fungi</taxon>
        <taxon>Dikarya</taxon>
        <taxon>Basidiomycota</taxon>
        <taxon>Agaricomycotina</taxon>
        <taxon>Agaricomycetes</taxon>
        <taxon>Agaricomycetidae</taxon>
        <taxon>Agaricales</taxon>
        <taxon>Agaricineae</taxon>
        <taxon>Psathyrellaceae</taxon>
        <taxon>Ephemerocybe</taxon>
    </lineage>
</organism>